<dbReference type="SUPFAM" id="SSF53850">
    <property type="entry name" value="Periplasmic binding protein-like II"/>
    <property type="match status" value="1"/>
</dbReference>
<dbReference type="InterPro" id="IPR000847">
    <property type="entry name" value="LysR_HTH_N"/>
</dbReference>
<evidence type="ECO:0000313" key="6">
    <source>
        <dbReference type="EMBL" id="GGA71717.1"/>
    </source>
</evidence>
<evidence type="ECO:0000313" key="7">
    <source>
        <dbReference type="Proteomes" id="UP000619743"/>
    </source>
</evidence>
<dbReference type="PROSITE" id="PS50931">
    <property type="entry name" value="HTH_LYSR"/>
    <property type="match status" value="1"/>
</dbReference>
<gene>
    <name evidence="6" type="ORF">GCM10011369_11890</name>
</gene>
<dbReference type="GO" id="GO:0003677">
    <property type="term" value="F:DNA binding"/>
    <property type="evidence" value="ECO:0007669"/>
    <property type="project" value="UniProtKB-KW"/>
</dbReference>
<dbReference type="EMBL" id="BMDX01000004">
    <property type="protein sequence ID" value="GGA71717.1"/>
    <property type="molecule type" value="Genomic_DNA"/>
</dbReference>
<proteinExistence type="inferred from homology"/>
<dbReference type="InterPro" id="IPR058163">
    <property type="entry name" value="LysR-type_TF_proteobact-type"/>
</dbReference>
<evidence type="ECO:0000256" key="3">
    <source>
        <dbReference type="ARBA" id="ARBA00023125"/>
    </source>
</evidence>
<comment type="caution">
    <text evidence="6">The sequence shown here is derived from an EMBL/GenBank/DDBJ whole genome shotgun (WGS) entry which is preliminary data.</text>
</comment>
<dbReference type="Proteomes" id="UP000619743">
    <property type="component" value="Unassembled WGS sequence"/>
</dbReference>
<evidence type="ECO:0000256" key="4">
    <source>
        <dbReference type="ARBA" id="ARBA00023163"/>
    </source>
</evidence>
<dbReference type="Gene3D" id="1.10.10.10">
    <property type="entry name" value="Winged helix-like DNA-binding domain superfamily/Winged helix DNA-binding domain"/>
    <property type="match status" value="1"/>
</dbReference>
<dbReference type="Pfam" id="PF03466">
    <property type="entry name" value="LysR_substrate"/>
    <property type="match status" value="1"/>
</dbReference>
<accession>A0A8J2XNG0</accession>
<keyword evidence="2" id="KW-0805">Transcription regulation</keyword>
<protein>
    <submittedName>
        <fullName evidence="6">LysR family transcriptional regulator</fullName>
    </submittedName>
</protein>
<evidence type="ECO:0000259" key="5">
    <source>
        <dbReference type="PROSITE" id="PS50931"/>
    </source>
</evidence>
<dbReference type="PRINTS" id="PR00039">
    <property type="entry name" value="HTHLYSR"/>
</dbReference>
<evidence type="ECO:0000256" key="1">
    <source>
        <dbReference type="ARBA" id="ARBA00009437"/>
    </source>
</evidence>
<dbReference type="InterPro" id="IPR005119">
    <property type="entry name" value="LysR_subst-bd"/>
</dbReference>
<dbReference type="OrthoDB" id="5671700at2"/>
<dbReference type="RefSeq" id="WP_087505025.1">
    <property type="nucleotide sequence ID" value="NZ_BMDX01000004.1"/>
</dbReference>
<dbReference type="PANTHER" id="PTHR30537">
    <property type="entry name" value="HTH-TYPE TRANSCRIPTIONAL REGULATOR"/>
    <property type="match status" value="1"/>
</dbReference>
<dbReference type="InterPro" id="IPR036388">
    <property type="entry name" value="WH-like_DNA-bd_sf"/>
</dbReference>
<sequence length="300" mass="33312">MRGATYNQLMIFQTIVEEGSIRGAARKLTISPPTVSQALKALEQKLGLPLFIRTTRQMELTEAGHLLYGNTSNAVSALNSAMESVHDLHQEPTGLVRITVPRFVYQWLLAPIYADFCRQYPKLELEISISDATVNLIAEGLDVGIRFGHKVEQGMVARTLIATMKEALFASPDYAERHGVPQTPDQLSAHKQVKYRFISSNKLAPLTLERDGVRYEIEMPTALIVNDTDLLIDAVSKGVGIGGIIEPLIANGLSRHELVPVLEDYWPTVPGLSLYFPQNSQKARRVRVLIDFLVAHLARS</sequence>
<comment type="similarity">
    <text evidence="1">Belongs to the LysR transcriptional regulatory family.</text>
</comment>
<feature type="domain" description="HTH lysR-type" evidence="5">
    <location>
        <begin position="1"/>
        <end position="61"/>
    </location>
</feature>
<dbReference type="FunFam" id="1.10.10.10:FF:000001">
    <property type="entry name" value="LysR family transcriptional regulator"/>
    <property type="match status" value="1"/>
</dbReference>
<dbReference type="Gene3D" id="3.40.190.290">
    <property type="match status" value="1"/>
</dbReference>
<evidence type="ECO:0000256" key="2">
    <source>
        <dbReference type="ARBA" id="ARBA00023015"/>
    </source>
</evidence>
<keyword evidence="4" id="KW-0804">Transcription</keyword>
<reference evidence="7" key="1">
    <citation type="journal article" date="2019" name="Int. J. Syst. Evol. Microbiol.">
        <title>The Global Catalogue of Microorganisms (GCM) 10K type strain sequencing project: providing services to taxonomists for standard genome sequencing and annotation.</title>
        <authorList>
            <consortium name="The Broad Institute Genomics Platform"/>
            <consortium name="The Broad Institute Genome Sequencing Center for Infectious Disease"/>
            <person name="Wu L."/>
            <person name="Ma J."/>
        </authorList>
    </citation>
    <scope>NUCLEOTIDE SEQUENCE [LARGE SCALE GENOMIC DNA]</scope>
    <source>
        <strain evidence="7">CGMCC 1.10130</strain>
    </source>
</reference>
<dbReference type="GO" id="GO:0003700">
    <property type="term" value="F:DNA-binding transcription factor activity"/>
    <property type="evidence" value="ECO:0007669"/>
    <property type="project" value="InterPro"/>
</dbReference>
<keyword evidence="7" id="KW-1185">Reference proteome</keyword>
<dbReference type="Pfam" id="PF00126">
    <property type="entry name" value="HTH_1"/>
    <property type="match status" value="1"/>
</dbReference>
<organism evidence="6 7">
    <name type="scientific">Neiella marina</name>
    <dbReference type="NCBI Taxonomy" id="508461"/>
    <lineage>
        <taxon>Bacteria</taxon>
        <taxon>Pseudomonadati</taxon>
        <taxon>Pseudomonadota</taxon>
        <taxon>Gammaproteobacteria</taxon>
        <taxon>Alteromonadales</taxon>
        <taxon>Echinimonadaceae</taxon>
        <taxon>Neiella</taxon>
    </lineage>
</organism>
<keyword evidence="3" id="KW-0238">DNA-binding</keyword>
<dbReference type="AlphaFoldDB" id="A0A8J2XNG0"/>
<dbReference type="PANTHER" id="PTHR30537:SF5">
    <property type="entry name" value="HTH-TYPE TRANSCRIPTIONAL ACTIVATOR TTDR-RELATED"/>
    <property type="match status" value="1"/>
</dbReference>
<dbReference type="SUPFAM" id="SSF46785">
    <property type="entry name" value="Winged helix' DNA-binding domain"/>
    <property type="match status" value="1"/>
</dbReference>
<dbReference type="InterPro" id="IPR036390">
    <property type="entry name" value="WH_DNA-bd_sf"/>
</dbReference>
<name>A0A8J2XNG0_9GAMM</name>